<dbReference type="Gene3D" id="3.30.360.10">
    <property type="entry name" value="Dihydrodipicolinate Reductase, domain 2"/>
    <property type="match status" value="1"/>
</dbReference>
<organism evidence="4 5">
    <name type="scientific">Paenibacillus typhae</name>
    <dbReference type="NCBI Taxonomy" id="1174501"/>
    <lineage>
        <taxon>Bacteria</taxon>
        <taxon>Bacillati</taxon>
        <taxon>Bacillota</taxon>
        <taxon>Bacilli</taxon>
        <taxon>Bacillales</taxon>
        <taxon>Paenibacillaceae</taxon>
        <taxon>Paenibacillus</taxon>
    </lineage>
</organism>
<dbReference type="PANTHER" id="PTHR43818:SF11">
    <property type="entry name" value="BCDNA.GH03377"/>
    <property type="match status" value="1"/>
</dbReference>
<evidence type="ECO:0000313" key="5">
    <source>
        <dbReference type="Proteomes" id="UP000199050"/>
    </source>
</evidence>
<dbReference type="SUPFAM" id="SSF51735">
    <property type="entry name" value="NAD(P)-binding Rossmann-fold domains"/>
    <property type="match status" value="1"/>
</dbReference>
<dbReference type="GO" id="GO:0016491">
    <property type="term" value="F:oxidoreductase activity"/>
    <property type="evidence" value="ECO:0007669"/>
    <property type="project" value="UniProtKB-KW"/>
</dbReference>
<dbReference type="InterPro" id="IPR000683">
    <property type="entry name" value="Gfo/Idh/MocA-like_OxRdtase_N"/>
</dbReference>
<evidence type="ECO:0000256" key="1">
    <source>
        <dbReference type="ARBA" id="ARBA00023002"/>
    </source>
</evidence>
<feature type="domain" description="Gfo/Idh/MocA-like oxidoreductase N-terminal" evidence="2">
    <location>
        <begin position="5"/>
        <end position="124"/>
    </location>
</feature>
<dbReference type="Pfam" id="PF22725">
    <property type="entry name" value="GFO_IDH_MocA_C3"/>
    <property type="match status" value="1"/>
</dbReference>
<dbReference type="SUPFAM" id="SSF55347">
    <property type="entry name" value="Glyceraldehyde-3-phosphate dehydrogenase-like, C-terminal domain"/>
    <property type="match status" value="1"/>
</dbReference>
<dbReference type="STRING" id="1174501.SAMN05216192_11247"/>
<name>A0A1G8RAA8_9BACL</name>
<dbReference type="Gene3D" id="3.40.50.720">
    <property type="entry name" value="NAD(P)-binding Rossmann-like Domain"/>
    <property type="match status" value="1"/>
</dbReference>
<protein>
    <submittedName>
        <fullName evidence="4">Predicted dehydrogenase</fullName>
    </submittedName>
</protein>
<dbReference type="RefSeq" id="WP_167360666.1">
    <property type="nucleotide sequence ID" value="NZ_CBCSKY010000025.1"/>
</dbReference>
<dbReference type="InterPro" id="IPR050463">
    <property type="entry name" value="Gfo/Idh/MocA_oxidrdct_glycsds"/>
</dbReference>
<feature type="domain" description="GFO/IDH/MocA-like oxidoreductase" evidence="3">
    <location>
        <begin position="136"/>
        <end position="273"/>
    </location>
</feature>
<evidence type="ECO:0000313" key="4">
    <source>
        <dbReference type="EMBL" id="SDJ13994.1"/>
    </source>
</evidence>
<proteinExistence type="predicted"/>
<accession>A0A1G8RAA8</accession>
<dbReference type="EMBL" id="FNDX01000012">
    <property type="protein sequence ID" value="SDJ13994.1"/>
    <property type="molecule type" value="Genomic_DNA"/>
</dbReference>
<dbReference type="GO" id="GO:0000166">
    <property type="term" value="F:nucleotide binding"/>
    <property type="evidence" value="ECO:0007669"/>
    <property type="project" value="InterPro"/>
</dbReference>
<gene>
    <name evidence="4" type="ORF">SAMN05216192_11247</name>
</gene>
<keyword evidence="1" id="KW-0560">Oxidoreductase</keyword>
<dbReference type="AlphaFoldDB" id="A0A1G8RAA8"/>
<evidence type="ECO:0000259" key="3">
    <source>
        <dbReference type="Pfam" id="PF22725"/>
    </source>
</evidence>
<dbReference type="Pfam" id="PF01408">
    <property type="entry name" value="GFO_IDH_MocA"/>
    <property type="match status" value="1"/>
</dbReference>
<dbReference type="InterPro" id="IPR036291">
    <property type="entry name" value="NAD(P)-bd_dom_sf"/>
</dbReference>
<dbReference type="Proteomes" id="UP000199050">
    <property type="component" value="Unassembled WGS sequence"/>
</dbReference>
<dbReference type="PANTHER" id="PTHR43818">
    <property type="entry name" value="BCDNA.GH03377"/>
    <property type="match status" value="1"/>
</dbReference>
<sequence length="362" mass="39655">MTDKLKYALIGAGGNAEKKHIHGYLALEDVEVVAICDIDAGKAARMAEKYNVPGVYSDYKEMFLKERPDIVSIVTPNFLHAEITEFALAHGAHVHCEKPLSISSEEARRILAARDRYGKQVMIGLNNRFLNEAVFLKKWIDDGNLGNIYNAKAGWIRRSGIPGRGTWFTDKDRSGGGVMIDLGAHYLDLALYFMGLPKVSYVAGSIHQNFVHTTARNRNGYKGIEGGLFNVEDAATGYLGLDNGASLSFDFSWASNIEEDRFYVELMGSKGGASLVNGQLKLFGESSDICLDITPKLKLNPTLQLKNEFRHFVDSIRHGGSTLIAPAEDGLYFAEIVDAFYQSAAVGAPVVLKKGQPAASVR</sequence>
<dbReference type="InterPro" id="IPR055170">
    <property type="entry name" value="GFO_IDH_MocA-like_dom"/>
</dbReference>
<reference evidence="5" key="1">
    <citation type="submission" date="2016-10" db="EMBL/GenBank/DDBJ databases">
        <authorList>
            <person name="Varghese N."/>
            <person name="Submissions S."/>
        </authorList>
    </citation>
    <scope>NUCLEOTIDE SEQUENCE [LARGE SCALE GENOMIC DNA]</scope>
    <source>
        <strain evidence="5">CGMCC 1.11012</strain>
    </source>
</reference>
<keyword evidence="5" id="KW-1185">Reference proteome</keyword>
<evidence type="ECO:0000259" key="2">
    <source>
        <dbReference type="Pfam" id="PF01408"/>
    </source>
</evidence>